<name>F8PQ49_SERL3</name>
<feature type="compositionally biased region" description="Polar residues" evidence="1">
    <location>
        <begin position="508"/>
        <end position="523"/>
    </location>
</feature>
<feature type="region of interest" description="Disordered" evidence="1">
    <location>
        <begin position="479"/>
        <end position="523"/>
    </location>
</feature>
<feature type="compositionally biased region" description="Basic and acidic residues" evidence="1">
    <location>
        <begin position="493"/>
        <end position="507"/>
    </location>
</feature>
<keyword evidence="2" id="KW-1133">Transmembrane helix</keyword>
<evidence type="ECO:0000313" key="4">
    <source>
        <dbReference type="Proteomes" id="UP000008063"/>
    </source>
</evidence>
<feature type="compositionally biased region" description="Low complexity" evidence="1">
    <location>
        <begin position="176"/>
        <end position="198"/>
    </location>
</feature>
<keyword evidence="2" id="KW-0472">Membrane</keyword>
<accession>F8PQ49</accession>
<evidence type="ECO:0000256" key="1">
    <source>
        <dbReference type="SAM" id="MobiDB-lite"/>
    </source>
</evidence>
<protein>
    <submittedName>
        <fullName evidence="3">Uncharacterized protein</fullName>
    </submittedName>
</protein>
<keyword evidence="2" id="KW-0812">Transmembrane</keyword>
<proteinExistence type="predicted"/>
<feature type="compositionally biased region" description="Polar residues" evidence="1">
    <location>
        <begin position="156"/>
        <end position="175"/>
    </location>
</feature>
<feature type="compositionally biased region" description="Low complexity" evidence="1">
    <location>
        <begin position="135"/>
        <end position="147"/>
    </location>
</feature>
<reference evidence="4" key="1">
    <citation type="journal article" date="2011" name="Science">
        <title>The plant cell wall-decomposing machinery underlies the functional diversity of forest fungi.</title>
        <authorList>
            <person name="Eastwood D.C."/>
            <person name="Floudas D."/>
            <person name="Binder M."/>
            <person name="Majcherczyk A."/>
            <person name="Schneider P."/>
            <person name="Aerts A."/>
            <person name="Asiegbu F.O."/>
            <person name="Baker S.E."/>
            <person name="Barry K."/>
            <person name="Bendiksby M."/>
            <person name="Blumentritt M."/>
            <person name="Coutinho P.M."/>
            <person name="Cullen D."/>
            <person name="de Vries R.P."/>
            <person name="Gathman A."/>
            <person name="Goodell B."/>
            <person name="Henrissat B."/>
            <person name="Ihrmark K."/>
            <person name="Kauserud H."/>
            <person name="Kohler A."/>
            <person name="LaButti K."/>
            <person name="Lapidus A."/>
            <person name="Lavin J.L."/>
            <person name="Lee Y.-H."/>
            <person name="Lindquist E."/>
            <person name="Lilly W."/>
            <person name="Lucas S."/>
            <person name="Morin E."/>
            <person name="Murat C."/>
            <person name="Oguiza J.A."/>
            <person name="Park J."/>
            <person name="Pisabarro A.G."/>
            <person name="Riley R."/>
            <person name="Rosling A."/>
            <person name="Salamov A."/>
            <person name="Schmidt O."/>
            <person name="Schmutz J."/>
            <person name="Skrede I."/>
            <person name="Stenlid J."/>
            <person name="Wiebenga A."/>
            <person name="Xie X."/>
            <person name="Kuees U."/>
            <person name="Hibbett D.S."/>
            <person name="Hoffmeister D."/>
            <person name="Hoegberg N."/>
            <person name="Martin F."/>
            <person name="Grigoriev I.V."/>
            <person name="Watkinson S.C."/>
        </authorList>
    </citation>
    <scope>NUCLEOTIDE SEQUENCE [LARGE SCALE GENOMIC DNA]</scope>
    <source>
        <strain evidence="4">strain S7.3</strain>
    </source>
</reference>
<sequence>MTFEHLSSALGVSSLPSHPIVTTPFAEESLANVSSPSSSLSTVTATLEQPTNNTSATLSPSTASSSNSTQPITTAMTDGRLVTDHPQSSPFSSPTPSSFSSQSSVSQSVSTSYGLGSIDSPLQTKHPSLPSPIVSSATTSENATSTSDPLLRTDHPSTSVAESPTVTQGTATYAESWTSSSPGTPATTGVSTSSSETSPFAHHGAPPNPCAEPSPPPFTNTPATNSETISANASVGESSPTQSSSPGPSGTATTGSLSQTGHGSQPPSSPQRIVAVSSTLMTMTTKTTVSGHTYETTMTVESIGAGHPTPSSSASNQPGIGTETSATSSNHLPIILGTVLSAVGVLIFCVVLCRIRIRRRGGHFRPRSLSFLQAPPATIPQVQSSLASTESSSDYSEPMTQISGHEPIIDPFADPPDPRYPSTADAPSLYSTDTLVSQIPFVTDVQLSELESSSSGGSSSLIFARPVSSRASSAQSHYFSSTGHYDIGPSPEKSFEKPKVKDNKNTSDRTQFAESGSGTSPISTLYGTRLRALLDEARSR</sequence>
<evidence type="ECO:0000256" key="2">
    <source>
        <dbReference type="SAM" id="Phobius"/>
    </source>
</evidence>
<dbReference type="OMA" id="QISGHEP"/>
<dbReference type="STRING" id="936435.F8PQ49"/>
<feature type="compositionally biased region" description="Polar residues" evidence="1">
    <location>
        <begin position="220"/>
        <end position="233"/>
    </location>
</feature>
<feature type="compositionally biased region" description="Low complexity" evidence="1">
    <location>
        <begin position="35"/>
        <end position="69"/>
    </location>
</feature>
<feature type="region of interest" description="Disordered" evidence="1">
    <location>
        <begin position="382"/>
        <end position="427"/>
    </location>
</feature>
<feature type="region of interest" description="Disordered" evidence="1">
    <location>
        <begin position="302"/>
        <end position="325"/>
    </location>
</feature>
<dbReference type="EMBL" id="GL945477">
    <property type="protein sequence ID" value="EGO01514.1"/>
    <property type="molecule type" value="Genomic_DNA"/>
</dbReference>
<dbReference type="InParanoid" id="F8PQ49"/>
<feature type="compositionally biased region" description="Polar residues" evidence="1">
    <location>
        <begin position="309"/>
        <end position="325"/>
    </location>
</feature>
<dbReference type="HOGENOM" id="CLU_504487_0_0_1"/>
<evidence type="ECO:0000313" key="3">
    <source>
        <dbReference type="EMBL" id="EGO01514.1"/>
    </source>
</evidence>
<gene>
    <name evidence="3" type="ORF">SERLA73DRAFT_70694</name>
</gene>
<feature type="compositionally biased region" description="Low complexity" evidence="1">
    <location>
        <begin position="86"/>
        <end position="112"/>
    </location>
</feature>
<feature type="compositionally biased region" description="Pro residues" evidence="1">
    <location>
        <begin position="206"/>
        <end position="219"/>
    </location>
</feature>
<feature type="compositionally biased region" description="Low complexity" evidence="1">
    <location>
        <begin position="234"/>
        <end position="258"/>
    </location>
</feature>
<organism evidence="4">
    <name type="scientific">Serpula lacrymans var. lacrymans (strain S7.3)</name>
    <name type="common">Dry rot fungus</name>
    <dbReference type="NCBI Taxonomy" id="936435"/>
    <lineage>
        <taxon>Eukaryota</taxon>
        <taxon>Fungi</taxon>
        <taxon>Dikarya</taxon>
        <taxon>Basidiomycota</taxon>
        <taxon>Agaricomycotina</taxon>
        <taxon>Agaricomycetes</taxon>
        <taxon>Agaricomycetidae</taxon>
        <taxon>Boletales</taxon>
        <taxon>Coniophorineae</taxon>
        <taxon>Serpulaceae</taxon>
        <taxon>Serpula</taxon>
    </lineage>
</organism>
<dbReference type="Proteomes" id="UP000008063">
    <property type="component" value="Unassembled WGS sequence"/>
</dbReference>
<dbReference type="AlphaFoldDB" id="F8PQ49"/>
<feature type="compositionally biased region" description="Polar residues" evidence="1">
    <location>
        <begin position="382"/>
        <end position="403"/>
    </location>
</feature>
<feature type="region of interest" description="Disordered" evidence="1">
    <location>
        <begin position="35"/>
        <end position="271"/>
    </location>
</feature>
<feature type="transmembrane region" description="Helical" evidence="2">
    <location>
        <begin position="334"/>
        <end position="357"/>
    </location>
</feature>
<keyword evidence="4" id="KW-1185">Reference proteome</keyword>